<keyword evidence="6" id="KW-1003">Cell membrane</keyword>
<evidence type="ECO:0000256" key="2">
    <source>
        <dbReference type="ARBA" id="ARBA00022553"/>
    </source>
</evidence>
<dbReference type="InterPro" id="IPR010209">
    <property type="entry name" value="Ion_transpt_RnfG/RsxG"/>
</dbReference>
<accession>A0A1T2L2V8</accession>
<dbReference type="GO" id="GO:0022900">
    <property type="term" value="P:electron transport chain"/>
    <property type="evidence" value="ECO:0007669"/>
    <property type="project" value="UniProtKB-UniRule"/>
</dbReference>
<dbReference type="InterPro" id="IPR007329">
    <property type="entry name" value="FMN-bd"/>
</dbReference>
<keyword evidence="4 6" id="KW-0288">FMN</keyword>
<evidence type="ECO:0000259" key="8">
    <source>
        <dbReference type="SMART" id="SM00900"/>
    </source>
</evidence>
<feature type="transmembrane region" description="Helical" evidence="7">
    <location>
        <begin position="20"/>
        <end position="42"/>
    </location>
</feature>
<evidence type="ECO:0000256" key="6">
    <source>
        <dbReference type="HAMAP-Rule" id="MF_00479"/>
    </source>
</evidence>
<comment type="similarity">
    <text evidence="6">Belongs to the RnfG family.</text>
</comment>
<dbReference type="OrthoDB" id="9794010at2"/>
<dbReference type="PIRSF" id="PIRSF006091">
    <property type="entry name" value="E_trnsport_RnfG"/>
    <property type="match status" value="1"/>
</dbReference>
<evidence type="ECO:0000256" key="3">
    <source>
        <dbReference type="ARBA" id="ARBA00022630"/>
    </source>
</evidence>
<proteinExistence type="inferred from homology"/>
<dbReference type="RefSeq" id="WP_078484260.1">
    <property type="nucleotide sequence ID" value="NZ_MPRL01000052.1"/>
</dbReference>
<comment type="subunit">
    <text evidence="6">The complex is composed of six subunits: RnfA, RnfB, RnfC, RnfD, RnfE and RnfG.</text>
</comment>
<comment type="caution">
    <text evidence="9">The sequence shown here is derived from an EMBL/GenBank/DDBJ whole genome shotgun (WGS) entry which is preliminary data.</text>
</comment>
<keyword evidence="6 7" id="KW-0472">Membrane</keyword>
<keyword evidence="6" id="KW-1278">Translocase</keyword>
<keyword evidence="6 7" id="KW-1133">Transmembrane helix</keyword>
<dbReference type="EMBL" id="MPRL01000052">
    <property type="protein sequence ID" value="OOZ39411.1"/>
    <property type="molecule type" value="Genomic_DNA"/>
</dbReference>
<dbReference type="GO" id="GO:0010181">
    <property type="term" value="F:FMN binding"/>
    <property type="evidence" value="ECO:0007669"/>
    <property type="project" value="InterPro"/>
</dbReference>
<dbReference type="Proteomes" id="UP000191110">
    <property type="component" value="Unassembled WGS sequence"/>
</dbReference>
<keyword evidence="3 6" id="KW-0285">Flavoprotein</keyword>
<dbReference type="GO" id="GO:0005886">
    <property type="term" value="C:plasma membrane"/>
    <property type="evidence" value="ECO:0007669"/>
    <property type="project" value="UniProtKB-SubCell"/>
</dbReference>
<comment type="cofactor">
    <cofactor evidence="6">
        <name>FMN</name>
        <dbReference type="ChEBI" id="CHEBI:58210"/>
    </cofactor>
</comment>
<keyword evidence="2 6" id="KW-0597">Phosphoprotein</keyword>
<sequence>MSEISLEPQEPSSIRLVMSLAVAGFLSGIIIISIFEATLSTITENKARELREAVFRVLPGATQMQPMIYEDNLLVVARGKTDPDETIYAGYDEQGNFVGYAISNKGPGFQDTIHVIYGYAPAKRQIIGMWILDSRETPGLGDKIYKDAAFVAEFDALSIEPTVKSVKKGTKTSNNRVDSITGATISSKAVVRIINEGNAVWLGRLPNPGSEAAFEEVTGGQ</sequence>
<keyword evidence="10" id="KW-1185">Reference proteome</keyword>
<reference evidence="9 10" key="1">
    <citation type="submission" date="2016-11" db="EMBL/GenBank/DDBJ databases">
        <title>Mixed transmission modes and dynamic genome evolution in an obligate animal-bacterial symbiosis.</title>
        <authorList>
            <person name="Russell S.L."/>
            <person name="Corbett-Detig R.B."/>
            <person name="Cavanaugh C.M."/>
        </authorList>
    </citation>
    <scope>NUCLEOTIDE SEQUENCE [LARGE SCALE GENOMIC DNA]</scope>
    <source>
        <strain evidence="9">Sveles-Q1</strain>
    </source>
</reference>
<dbReference type="PANTHER" id="PTHR36118:SF1">
    <property type="entry name" value="ION-TRANSLOCATING OXIDOREDUCTASE COMPLEX SUBUNIT G"/>
    <property type="match status" value="1"/>
</dbReference>
<comment type="subcellular location">
    <subcellularLocation>
        <location evidence="6">Cell inner membrane</location>
        <topology evidence="6">Single-pass membrane protein</topology>
    </subcellularLocation>
</comment>
<organism evidence="9 10">
    <name type="scientific">Solemya pervernicosa gill symbiont</name>
    <dbReference type="NCBI Taxonomy" id="642797"/>
    <lineage>
        <taxon>Bacteria</taxon>
        <taxon>Pseudomonadati</taxon>
        <taxon>Pseudomonadota</taxon>
        <taxon>Gammaproteobacteria</taxon>
        <taxon>sulfur-oxidizing symbionts</taxon>
    </lineage>
</organism>
<dbReference type="SMART" id="SM00900">
    <property type="entry name" value="FMN_bind"/>
    <property type="match status" value="1"/>
</dbReference>
<keyword evidence="6 7" id="KW-0812">Transmembrane</keyword>
<gene>
    <name evidence="6" type="primary">rnfG</name>
    <name evidence="9" type="ORF">BOW53_11675</name>
</gene>
<dbReference type="GO" id="GO:0009055">
    <property type="term" value="F:electron transfer activity"/>
    <property type="evidence" value="ECO:0007669"/>
    <property type="project" value="InterPro"/>
</dbReference>
<evidence type="ECO:0000313" key="10">
    <source>
        <dbReference type="Proteomes" id="UP000191110"/>
    </source>
</evidence>
<keyword evidence="6" id="KW-0997">Cell inner membrane</keyword>
<dbReference type="Pfam" id="PF04205">
    <property type="entry name" value="FMN_bind"/>
    <property type="match status" value="1"/>
</dbReference>
<dbReference type="PANTHER" id="PTHR36118">
    <property type="entry name" value="ION-TRANSLOCATING OXIDOREDUCTASE COMPLEX SUBUNIT G"/>
    <property type="match status" value="1"/>
</dbReference>
<evidence type="ECO:0000256" key="7">
    <source>
        <dbReference type="SAM" id="Phobius"/>
    </source>
</evidence>
<evidence type="ECO:0000256" key="1">
    <source>
        <dbReference type="ARBA" id="ARBA00022448"/>
    </source>
</evidence>
<keyword evidence="1 6" id="KW-0813">Transport</keyword>
<evidence type="ECO:0000256" key="5">
    <source>
        <dbReference type="ARBA" id="ARBA00022982"/>
    </source>
</evidence>
<feature type="modified residue" description="FMN phosphoryl threonine" evidence="6">
    <location>
        <position position="184"/>
    </location>
</feature>
<name>A0A1T2L2V8_9GAMM</name>
<feature type="domain" description="FMN-binding" evidence="8">
    <location>
        <begin position="108"/>
        <end position="201"/>
    </location>
</feature>
<keyword evidence="5 6" id="KW-0249">Electron transport</keyword>
<dbReference type="HAMAP" id="MF_00479">
    <property type="entry name" value="RsxG_RnfG"/>
    <property type="match status" value="1"/>
</dbReference>
<dbReference type="AlphaFoldDB" id="A0A1T2L2V8"/>
<dbReference type="EC" id="7.-.-.-" evidence="6"/>
<evidence type="ECO:0000313" key="9">
    <source>
        <dbReference type="EMBL" id="OOZ39411.1"/>
    </source>
</evidence>
<comment type="function">
    <text evidence="6">Part of a membrane-bound complex that couples electron transfer with translocation of ions across the membrane.</text>
</comment>
<evidence type="ECO:0000256" key="4">
    <source>
        <dbReference type="ARBA" id="ARBA00022643"/>
    </source>
</evidence>
<protein>
    <recommendedName>
        <fullName evidence="6">Ion-translocating oxidoreductase complex subunit G</fullName>
        <ecNumber evidence="6">7.-.-.-</ecNumber>
    </recommendedName>
    <alternativeName>
        <fullName evidence="6">Rnf electron transport complex subunit G</fullName>
    </alternativeName>
</protein>